<feature type="non-terminal residue" evidence="1">
    <location>
        <position position="1"/>
    </location>
</feature>
<protein>
    <submittedName>
        <fullName evidence="1">Uncharacterized protein</fullName>
    </submittedName>
</protein>
<feature type="non-terminal residue" evidence="1">
    <location>
        <position position="41"/>
    </location>
</feature>
<gene>
    <name evidence="1" type="ORF">EAG_03407</name>
</gene>
<proteinExistence type="predicted"/>
<accession>E2AYM3</accession>
<organism evidence="2">
    <name type="scientific">Camponotus floridanus</name>
    <name type="common">Florida carpenter ant</name>
    <dbReference type="NCBI Taxonomy" id="104421"/>
    <lineage>
        <taxon>Eukaryota</taxon>
        <taxon>Metazoa</taxon>
        <taxon>Ecdysozoa</taxon>
        <taxon>Arthropoda</taxon>
        <taxon>Hexapoda</taxon>
        <taxon>Insecta</taxon>
        <taxon>Pterygota</taxon>
        <taxon>Neoptera</taxon>
        <taxon>Endopterygota</taxon>
        <taxon>Hymenoptera</taxon>
        <taxon>Apocrita</taxon>
        <taxon>Aculeata</taxon>
        <taxon>Formicoidea</taxon>
        <taxon>Formicidae</taxon>
        <taxon>Formicinae</taxon>
        <taxon>Camponotus</taxon>
    </lineage>
</organism>
<dbReference type="Proteomes" id="UP000000311">
    <property type="component" value="Unassembled WGS sequence"/>
</dbReference>
<sequence length="41" mass="4859">DLISICLPIWINHIKTGRYFSTFKGTHYVPNKILTQYYPTD</sequence>
<dbReference type="InParanoid" id="E2AYM3"/>
<evidence type="ECO:0000313" key="2">
    <source>
        <dbReference type="Proteomes" id="UP000000311"/>
    </source>
</evidence>
<keyword evidence="2" id="KW-1185">Reference proteome</keyword>
<dbReference type="AlphaFoldDB" id="E2AYM3"/>
<name>E2AYM3_CAMFO</name>
<reference evidence="1 2" key="1">
    <citation type="journal article" date="2010" name="Science">
        <title>Genomic comparison of the ants Camponotus floridanus and Harpegnathos saltator.</title>
        <authorList>
            <person name="Bonasio R."/>
            <person name="Zhang G."/>
            <person name="Ye C."/>
            <person name="Mutti N.S."/>
            <person name="Fang X."/>
            <person name="Qin N."/>
            <person name="Donahue G."/>
            <person name="Yang P."/>
            <person name="Li Q."/>
            <person name="Li C."/>
            <person name="Zhang P."/>
            <person name="Huang Z."/>
            <person name="Berger S.L."/>
            <person name="Reinberg D."/>
            <person name="Wang J."/>
            <person name="Liebig J."/>
        </authorList>
    </citation>
    <scope>NUCLEOTIDE SEQUENCE [LARGE SCALE GENOMIC DNA]</scope>
    <source>
        <strain evidence="2">C129</strain>
    </source>
</reference>
<dbReference type="EMBL" id="GL443930">
    <property type="protein sequence ID" value="EFN61474.1"/>
    <property type="molecule type" value="Genomic_DNA"/>
</dbReference>
<evidence type="ECO:0000313" key="1">
    <source>
        <dbReference type="EMBL" id="EFN61474.1"/>
    </source>
</evidence>